<protein>
    <recommendedName>
        <fullName evidence="4">DUF2975 domain-containing protein</fullName>
    </recommendedName>
</protein>
<reference evidence="3" key="1">
    <citation type="journal article" date="2019" name="Int. J. Syst. Evol. Microbiol.">
        <title>The Global Catalogue of Microorganisms (GCM) 10K type strain sequencing project: providing services to taxonomists for standard genome sequencing and annotation.</title>
        <authorList>
            <consortium name="The Broad Institute Genomics Platform"/>
            <consortium name="The Broad Institute Genome Sequencing Center for Infectious Disease"/>
            <person name="Wu L."/>
            <person name="Ma J."/>
        </authorList>
    </citation>
    <scope>NUCLEOTIDE SEQUENCE [LARGE SCALE GENOMIC DNA]</scope>
    <source>
        <strain evidence="3">NBRC 109019</strain>
    </source>
</reference>
<feature type="transmembrane region" description="Helical" evidence="1">
    <location>
        <begin position="175"/>
        <end position="194"/>
    </location>
</feature>
<evidence type="ECO:0000313" key="3">
    <source>
        <dbReference type="Proteomes" id="UP001321477"/>
    </source>
</evidence>
<feature type="transmembrane region" description="Helical" evidence="1">
    <location>
        <begin position="131"/>
        <end position="155"/>
    </location>
</feature>
<dbReference type="RefSeq" id="WP_234659772.1">
    <property type="nucleotide sequence ID" value="NZ_AP027734.1"/>
</dbReference>
<proteinExistence type="predicted"/>
<feature type="transmembrane region" description="Helical" evidence="1">
    <location>
        <begin position="98"/>
        <end position="119"/>
    </location>
</feature>
<accession>A0ABN6YHR4</accession>
<keyword evidence="1" id="KW-0472">Membrane</keyword>
<evidence type="ECO:0000256" key="1">
    <source>
        <dbReference type="SAM" id="Phobius"/>
    </source>
</evidence>
<evidence type="ECO:0000313" key="2">
    <source>
        <dbReference type="EMBL" id="BDZ55445.1"/>
    </source>
</evidence>
<keyword evidence="1" id="KW-1133">Transmembrane helix</keyword>
<keyword evidence="3" id="KW-1185">Reference proteome</keyword>
<feature type="transmembrane region" description="Helical" evidence="1">
    <location>
        <begin position="16"/>
        <end position="37"/>
    </location>
</feature>
<organism evidence="2 3">
    <name type="scientific">Agromyces marinus</name>
    <dbReference type="NCBI Taxonomy" id="1389020"/>
    <lineage>
        <taxon>Bacteria</taxon>
        <taxon>Bacillati</taxon>
        <taxon>Actinomycetota</taxon>
        <taxon>Actinomycetes</taxon>
        <taxon>Micrococcales</taxon>
        <taxon>Microbacteriaceae</taxon>
        <taxon>Agromyces</taxon>
    </lineage>
</organism>
<dbReference type="EMBL" id="AP027734">
    <property type="protein sequence ID" value="BDZ55445.1"/>
    <property type="molecule type" value="Genomic_DNA"/>
</dbReference>
<keyword evidence="1" id="KW-0812">Transmembrane</keyword>
<dbReference type="Proteomes" id="UP001321477">
    <property type="component" value="Chromosome"/>
</dbReference>
<name>A0ABN6YHR4_9MICO</name>
<gene>
    <name evidence="2" type="ORF">GCM10025870_25180</name>
</gene>
<sequence length="205" mass="21116">MAAETAPTALDRSDRVGMYLTVALAVIGAVVAVWAVVARLVEVLPGSDVPVLVPFVDETAPLPIGPNGALVEVDVAQAVVVVPDPAPATWFALIAEPIVIGLAVVAAIGLLAAFAWNLAHGRAFSRGNVRVVLWAAATIAAGWFLGSMLTTMGVNGALSAVSEYTYDGVLFGTDWLPFWGVLALGAIGAAFQIGGRLQRETEGLV</sequence>
<evidence type="ECO:0008006" key="4">
    <source>
        <dbReference type="Google" id="ProtNLM"/>
    </source>
</evidence>